<evidence type="ECO:0000313" key="3">
    <source>
        <dbReference type="EMBL" id="CAN98640.1"/>
    </source>
</evidence>
<feature type="region of interest" description="Disordered" evidence="1">
    <location>
        <begin position="417"/>
        <end position="436"/>
    </location>
</feature>
<dbReference type="SUPFAM" id="SSF141571">
    <property type="entry name" value="Pentapeptide repeat-like"/>
    <property type="match status" value="2"/>
</dbReference>
<dbReference type="Proteomes" id="UP000002139">
    <property type="component" value="Chromosome"/>
</dbReference>
<feature type="domain" description="DUF2169" evidence="2">
    <location>
        <begin position="28"/>
        <end position="328"/>
    </location>
</feature>
<sequence length="831" mass="86757">MRALWPVDIVALNPVSCGAVLWRIGGVLRVTILVKATFTLGAGDDAELVAPEPVEREDRFHDDDPSRSLRTASDTAPYLPGAGVVLTGHAHAPDATGPVIGLSARLALFRDRPLLDKTIHVFGDPTPGSIAPTPFQRMPLVYERAAGGPSHPWNPVGVSEAGEGARADALDPAMGARRARPNLVNPASPHRPACFGPIAPHWALRKRLFNGFEPGAARCSAQLGSPGADPAAAGRAEVLDIPADFDFRAFNPAPFDQQIPFLQGDERILLENLSAERAFVWTRLPSARARVRRYRIDAARAGASQEIPLVADTLVIDGDRQIASLVWRGNFAMESEEALQGIRLFAGVETLKGTIPWPEHGAPLPGDPAAAHRSSAPAVLLARPIVAPAGLVETGPLSKRKMEMPVLPFRDLPAAPQAPAPVAVSGGVTGPLGQRMPIPEDRIAEVGAERAQFPVAAPGTSASRGEDPIPGAPWSPMAAPPVVSPAGAGGSRAGRTLVDSGDPESGVVESAPPPEPDPVAAPRAESSGSTLAAREPSRREAAYPAVEVAPPEKVSPLFEVAPPALAEVVAPERVSRPPEVESPATVSPPVTSEPLAGLEARKRAEARLAQGGDFDGDDLSGGDLSGLDFSGRSLARCALRGARLRGARLAGASLAEATLDEADLRGADLSRADLTNARADRAELVEASLEEADLRGASLRGANLERARLARARGDGAILSAANLAGADLEDARFVGASFAGANLRDAKADRGDFMSARFDRADLGAASFCKTRLVAAVLAHAKLDLTDLRGANLERANLHGASRRRAKIAGANMKEIDETAPVSPEDPEGS</sequence>
<reference evidence="3" key="1">
    <citation type="journal article" date="2007" name="Nat. Biotechnol.">
        <title>Complete genome sequence of the myxobacterium Sorangium cellulosum.</title>
        <authorList>
            <person name="Schneiker S."/>
            <person name="Perlova O."/>
            <person name="Kaiser O."/>
            <person name="Gerth K."/>
            <person name="Alici A."/>
            <person name="Altmeyer M.O."/>
            <person name="Bartels D."/>
            <person name="Bekel T."/>
            <person name="Beyer S."/>
            <person name="Bode E."/>
            <person name="Bode H.B."/>
            <person name="Bolten C.J."/>
            <person name="Choudhuri J.V."/>
            <person name="Doss S."/>
            <person name="Elnakady Y.A."/>
            <person name="Frank B."/>
            <person name="Gaigalat L."/>
            <person name="Goesmann A."/>
            <person name="Groeger C."/>
            <person name="Gross F."/>
            <person name="Jelsbak L."/>
            <person name="Jelsbak L."/>
            <person name="Kalinowski J."/>
            <person name="Kegler C."/>
            <person name="Knauber T."/>
            <person name="Konietzny S."/>
            <person name="Kopp M."/>
            <person name="Krause L."/>
            <person name="Krug D."/>
            <person name="Linke B."/>
            <person name="Mahmud T."/>
            <person name="Martinez-Arias R."/>
            <person name="McHardy A.C."/>
            <person name="Merai M."/>
            <person name="Meyer F."/>
            <person name="Mormann S."/>
            <person name="Munoz-Dorado J."/>
            <person name="Perez J."/>
            <person name="Pradella S."/>
            <person name="Rachid S."/>
            <person name="Raddatz G."/>
            <person name="Rosenau F."/>
            <person name="Rueckert C."/>
            <person name="Sasse F."/>
            <person name="Scharfe M."/>
            <person name="Schuster S.C."/>
            <person name="Suen G."/>
            <person name="Treuner-Lange A."/>
            <person name="Velicer G.J."/>
            <person name="Vorholter F.-J."/>
            <person name="Weissman K.J."/>
            <person name="Welch R.D."/>
            <person name="Wenzel S.C."/>
            <person name="Whitworth D.E."/>
            <person name="Wilhelm S."/>
            <person name="Wittmann C."/>
            <person name="Bloecker H."/>
            <person name="Puehler A."/>
            <person name="Mueller R."/>
        </authorList>
    </citation>
    <scope>NUCLEOTIDE SEQUENCE [LARGE SCALE GENOMIC DNA]</scope>
    <source>
        <strain evidence="3">So ce 56</strain>
    </source>
</reference>
<dbReference type="OrthoDB" id="5516327at2"/>
<dbReference type="InterPro" id="IPR051082">
    <property type="entry name" value="Pentapeptide-BTB/POZ_domain"/>
</dbReference>
<feature type="compositionally biased region" description="Pro residues" evidence="1">
    <location>
        <begin position="470"/>
        <end position="483"/>
    </location>
</feature>
<dbReference type="InterPro" id="IPR018683">
    <property type="entry name" value="DUF2169"/>
</dbReference>
<proteinExistence type="predicted"/>
<dbReference type="Pfam" id="PF09937">
    <property type="entry name" value="DUF2169"/>
    <property type="match status" value="1"/>
</dbReference>
<dbReference type="PANTHER" id="PTHR14136:SF17">
    <property type="entry name" value="BTB_POZ DOMAIN-CONTAINING PROTEIN KCTD9"/>
    <property type="match status" value="1"/>
</dbReference>
<dbReference type="AlphaFoldDB" id="A9FUK1"/>
<dbReference type="Pfam" id="PF00805">
    <property type="entry name" value="Pentapeptide"/>
    <property type="match status" value="4"/>
</dbReference>
<organism evidence="3 4">
    <name type="scientific">Sorangium cellulosum (strain So ce56)</name>
    <name type="common">Polyangium cellulosum (strain So ce56)</name>
    <dbReference type="NCBI Taxonomy" id="448385"/>
    <lineage>
        <taxon>Bacteria</taxon>
        <taxon>Pseudomonadati</taxon>
        <taxon>Myxococcota</taxon>
        <taxon>Polyangia</taxon>
        <taxon>Polyangiales</taxon>
        <taxon>Polyangiaceae</taxon>
        <taxon>Sorangium</taxon>
    </lineage>
</organism>
<evidence type="ECO:0000259" key="2">
    <source>
        <dbReference type="Pfam" id="PF09937"/>
    </source>
</evidence>
<feature type="compositionally biased region" description="Low complexity" evidence="1">
    <location>
        <begin position="417"/>
        <end position="426"/>
    </location>
</feature>
<dbReference type="EMBL" id="AM746676">
    <property type="protein sequence ID" value="CAN98640.1"/>
    <property type="molecule type" value="Genomic_DNA"/>
</dbReference>
<feature type="region of interest" description="Disordered" evidence="1">
    <location>
        <begin position="811"/>
        <end position="831"/>
    </location>
</feature>
<evidence type="ECO:0000256" key="1">
    <source>
        <dbReference type="SAM" id="MobiDB-lite"/>
    </source>
</evidence>
<name>A9FUK1_SORC5</name>
<feature type="region of interest" description="Disordered" evidence="1">
    <location>
        <begin position="51"/>
        <end position="75"/>
    </location>
</feature>
<protein>
    <recommendedName>
        <fullName evidence="2">DUF2169 domain-containing protein</fullName>
    </recommendedName>
</protein>
<dbReference type="eggNOG" id="COG5351">
    <property type="taxonomic scope" value="Bacteria"/>
</dbReference>
<keyword evidence="4" id="KW-1185">Reference proteome</keyword>
<feature type="region of interest" description="Disordered" evidence="1">
    <location>
        <begin position="455"/>
        <end position="538"/>
    </location>
</feature>
<dbReference type="HOGENOM" id="CLU_341277_0_0_7"/>
<dbReference type="STRING" id="448385.sce8470"/>
<dbReference type="eggNOG" id="COG1357">
    <property type="taxonomic scope" value="Bacteria"/>
</dbReference>
<evidence type="ECO:0000313" key="4">
    <source>
        <dbReference type="Proteomes" id="UP000002139"/>
    </source>
</evidence>
<feature type="region of interest" description="Disordered" evidence="1">
    <location>
        <begin position="572"/>
        <end position="592"/>
    </location>
</feature>
<accession>A9FUK1</accession>
<gene>
    <name evidence="3" type="ordered locus">sce8470</name>
</gene>
<feature type="compositionally biased region" description="Basic and acidic residues" evidence="1">
    <location>
        <begin position="53"/>
        <end position="67"/>
    </location>
</feature>
<dbReference type="KEGG" id="scl:sce8470"/>
<dbReference type="RefSeq" id="WP_012241079.1">
    <property type="nucleotide sequence ID" value="NC_010162.1"/>
</dbReference>
<dbReference type="BioCyc" id="SCEL448385:SCE_RS50100-MONOMER"/>
<dbReference type="PANTHER" id="PTHR14136">
    <property type="entry name" value="BTB_POZ DOMAIN-CONTAINING PROTEIN KCTD9"/>
    <property type="match status" value="1"/>
</dbReference>
<dbReference type="Gene3D" id="2.160.20.80">
    <property type="entry name" value="E3 ubiquitin-protein ligase SopA"/>
    <property type="match status" value="2"/>
</dbReference>
<dbReference type="InterPro" id="IPR001646">
    <property type="entry name" value="5peptide_repeat"/>
</dbReference>